<evidence type="ECO:0000313" key="1">
    <source>
        <dbReference type="EMBL" id="KKL19248.1"/>
    </source>
</evidence>
<protein>
    <submittedName>
        <fullName evidence="1">Uncharacterized protein</fullName>
    </submittedName>
</protein>
<comment type="caution">
    <text evidence="1">The sequence shown here is derived from an EMBL/GenBank/DDBJ whole genome shotgun (WGS) entry which is preliminary data.</text>
</comment>
<reference evidence="1" key="1">
    <citation type="journal article" date="2015" name="Nature">
        <title>Complex archaea that bridge the gap between prokaryotes and eukaryotes.</title>
        <authorList>
            <person name="Spang A."/>
            <person name="Saw J.H."/>
            <person name="Jorgensen S.L."/>
            <person name="Zaremba-Niedzwiedzka K."/>
            <person name="Martijn J."/>
            <person name="Lind A.E."/>
            <person name="van Eijk R."/>
            <person name="Schleper C."/>
            <person name="Guy L."/>
            <person name="Ettema T.J."/>
        </authorList>
    </citation>
    <scope>NUCLEOTIDE SEQUENCE</scope>
</reference>
<dbReference type="AlphaFoldDB" id="A0A0F9E5G7"/>
<accession>A0A0F9E5G7</accession>
<proteinExistence type="predicted"/>
<name>A0A0F9E5G7_9ZZZZ</name>
<organism evidence="1">
    <name type="scientific">marine sediment metagenome</name>
    <dbReference type="NCBI Taxonomy" id="412755"/>
    <lineage>
        <taxon>unclassified sequences</taxon>
        <taxon>metagenomes</taxon>
        <taxon>ecological metagenomes</taxon>
    </lineage>
</organism>
<gene>
    <name evidence="1" type="ORF">LCGC14_2467380</name>
</gene>
<sequence>MKFKLEESVPKQEDPPMELRLVLTEGYPALQFYSKEKGEWFDLLSLDATGTIYRPTINEIKAAGFSVNTHGQLRCAEEE</sequence>
<dbReference type="EMBL" id="LAZR01038557">
    <property type="protein sequence ID" value="KKL19248.1"/>
    <property type="molecule type" value="Genomic_DNA"/>
</dbReference>